<gene>
    <name evidence="2" type="ORF">TCNE_LOCUS7779</name>
</gene>
<feature type="region of interest" description="Disordered" evidence="1">
    <location>
        <begin position="104"/>
        <end position="129"/>
    </location>
</feature>
<evidence type="ECO:0000313" key="2">
    <source>
        <dbReference type="EMBL" id="VDM39100.1"/>
    </source>
</evidence>
<feature type="compositionally biased region" description="Basic and acidic residues" evidence="1">
    <location>
        <begin position="283"/>
        <end position="296"/>
    </location>
</feature>
<proteinExistence type="predicted"/>
<feature type="compositionally biased region" description="Basic and acidic residues" evidence="1">
    <location>
        <begin position="104"/>
        <end position="120"/>
    </location>
</feature>
<evidence type="ECO:0000313" key="3">
    <source>
        <dbReference type="Proteomes" id="UP000050794"/>
    </source>
</evidence>
<feature type="region of interest" description="Disordered" evidence="1">
    <location>
        <begin position="244"/>
        <end position="299"/>
    </location>
</feature>
<dbReference type="EMBL" id="UYWY01019755">
    <property type="protein sequence ID" value="VDM39100.1"/>
    <property type="molecule type" value="Genomic_DNA"/>
</dbReference>
<dbReference type="WBParaSite" id="TCNE_0000777901-mRNA-1">
    <property type="protein sequence ID" value="TCNE_0000777901-mRNA-1"/>
    <property type="gene ID" value="TCNE_0000777901"/>
</dbReference>
<feature type="compositionally biased region" description="Polar residues" evidence="1">
    <location>
        <begin position="244"/>
        <end position="263"/>
    </location>
</feature>
<accession>A0A183UH09</accession>
<protein>
    <submittedName>
        <fullName evidence="4">CCHC-type domain-containing protein</fullName>
    </submittedName>
</protein>
<dbReference type="Proteomes" id="UP000050794">
    <property type="component" value="Unassembled WGS sequence"/>
</dbReference>
<evidence type="ECO:0000256" key="1">
    <source>
        <dbReference type="SAM" id="MobiDB-lite"/>
    </source>
</evidence>
<reference evidence="4" key="1">
    <citation type="submission" date="2016-06" db="UniProtKB">
        <authorList>
            <consortium name="WormBaseParasite"/>
        </authorList>
    </citation>
    <scope>IDENTIFICATION</scope>
</reference>
<reference evidence="2 3" key="2">
    <citation type="submission" date="2018-11" db="EMBL/GenBank/DDBJ databases">
        <authorList>
            <consortium name="Pathogen Informatics"/>
        </authorList>
    </citation>
    <scope>NUCLEOTIDE SEQUENCE [LARGE SCALE GENOMIC DNA]</scope>
</reference>
<keyword evidence="3" id="KW-1185">Reference proteome</keyword>
<organism evidence="3 4">
    <name type="scientific">Toxocara canis</name>
    <name type="common">Canine roundworm</name>
    <dbReference type="NCBI Taxonomy" id="6265"/>
    <lineage>
        <taxon>Eukaryota</taxon>
        <taxon>Metazoa</taxon>
        <taxon>Ecdysozoa</taxon>
        <taxon>Nematoda</taxon>
        <taxon>Chromadorea</taxon>
        <taxon>Rhabditida</taxon>
        <taxon>Spirurina</taxon>
        <taxon>Ascaridomorpha</taxon>
        <taxon>Ascaridoidea</taxon>
        <taxon>Toxocaridae</taxon>
        <taxon>Toxocara</taxon>
    </lineage>
</organism>
<sequence length="481" mass="53900">MHDSTVLSPLMDVLRRLSNNERPRAYAKHAVRRFSTTQLHTPLGNTSQKLESATAFEASLSYDEPTKAFHHSASQKSLKEEAWAETLFGPQGVLTAIFHMIDDRQKHKEPRGSEDARRSIEINPTNTQQHDLPSFLDMDFFKNAKPIDFAKIFQAFLSNSQGDFGDPISELPEFLGICNRLSCGDIYKAIDQFRKSEFFSNFQTAMQLIQDPKGWEIIGDLLSNPELIAQFTNGSGGIEKLLGSVTSATRTKPKTGKNSTGRRSSTDIDPGDGDLGTDFSEMVNEKKPPKEKKPTAEELPEIAENIDGTDYYNAVGLACYYEKADNVESGIDEFEQISSAVETVEKPDEVVPISLSKETVDRMEKEELLEISESIDEIGETSIRIDGTDTLVIDKGGSVGEKTTKIKYPTYTLSPHPTRMYLTRTYPTRTYSSSSQRTTATPTTTRRSWGAVNRVTPPGMRTTTKNFRKDSDYYSMYYDDV</sequence>
<name>A0A183UH09_TOXCA</name>
<dbReference type="AlphaFoldDB" id="A0A183UH09"/>
<evidence type="ECO:0000313" key="4">
    <source>
        <dbReference type="WBParaSite" id="TCNE_0000777901-mRNA-1"/>
    </source>
</evidence>